<dbReference type="GO" id="GO:0012505">
    <property type="term" value="C:endomembrane system"/>
    <property type="evidence" value="ECO:0007669"/>
    <property type="project" value="UniProtKB-SubCell"/>
</dbReference>
<dbReference type="FunFam" id="1.20.5.620:FF:000001">
    <property type="entry name" value="ATP synthase subunit b"/>
    <property type="match status" value="1"/>
</dbReference>
<gene>
    <name evidence="16" type="primary">atpF</name>
    <name evidence="19" type="ORF">BW247_16100</name>
</gene>
<dbReference type="NCBIfam" id="TIGR01144">
    <property type="entry name" value="ATP_synt_b"/>
    <property type="match status" value="1"/>
</dbReference>
<dbReference type="Pfam" id="PF00430">
    <property type="entry name" value="ATP-synt_B"/>
    <property type="match status" value="1"/>
</dbReference>
<comment type="subunit">
    <text evidence="16">F-type ATPases have 2 components, F(1) - the catalytic core - and F(0) - the membrane proton channel. F(1) has five subunits: alpha(3), beta(3), gamma(1), delta(1), epsilon(1). F(0) has three main subunits: a(1), b(2) and c(10-14). The alpha and beta chains form an alternating ring which encloses part of the gamma chain. F(1) is attached to F(0) by a central stalk formed by the gamma and epsilon chains, while a peripheral stalk is formed by the delta and b chains.</text>
</comment>
<proteinExistence type="inferred from homology"/>
<dbReference type="Gene3D" id="1.20.5.620">
    <property type="entry name" value="F1F0 ATP synthase subunit B, membrane domain"/>
    <property type="match status" value="1"/>
</dbReference>
<comment type="similarity">
    <text evidence="1 16 17">Belongs to the ATPase B chain family.</text>
</comment>
<dbReference type="HAMAP" id="MF_01398">
    <property type="entry name" value="ATP_synth_b_bprime"/>
    <property type="match status" value="1"/>
</dbReference>
<keyword evidence="5 16" id="KW-0138">CF(0)</keyword>
<evidence type="ECO:0000256" key="14">
    <source>
        <dbReference type="ARBA" id="ARBA00026054"/>
    </source>
</evidence>
<dbReference type="GO" id="GO:0005886">
    <property type="term" value="C:plasma membrane"/>
    <property type="evidence" value="ECO:0007669"/>
    <property type="project" value="UniProtKB-SubCell"/>
</dbReference>
<evidence type="ECO:0000256" key="8">
    <source>
        <dbReference type="ARBA" id="ARBA00022989"/>
    </source>
</evidence>
<evidence type="ECO:0000256" key="12">
    <source>
        <dbReference type="ARBA" id="ARBA00025198"/>
    </source>
</evidence>
<keyword evidence="9 16" id="KW-0406">Ion transport</keyword>
<evidence type="ECO:0000256" key="9">
    <source>
        <dbReference type="ARBA" id="ARBA00023065"/>
    </source>
</evidence>
<evidence type="ECO:0000256" key="6">
    <source>
        <dbReference type="ARBA" id="ARBA00022692"/>
    </source>
</evidence>
<feature type="coiled-coil region" evidence="18">
    <location>
        <begin position="51"/>
        <end position="115"/>
    </location>
</feature>
<dbReference type="PANTHER" id="PTHR33445">
    <property type="entry name" value="ATP SYNTHASE SUBUNIT B', CHLOROPLASTIC"/>
    <property type="match status" value="1"/>
</dbReference>
<comment type="function">
    <text evidence="12 16">F(1)F(0) ATP synthase produces ATP from ADP in the presence of a proton or sodium gradient. F-type ATPases consist of two structural domains, F(1) containing the extramembraneous catalytic core and F(0) containing the membrane proton channel, linked together by a central stalk and a peripheral stalk. During catalysis, ATP synthesis in the catalytic domain of F(1) is coupled via a rotary mechanism of the central stalk subunits to proton translocation.</text>
</comment>
<keyword evidence="3 16" id="KW-1003">Cell membrane</keyword>
<dbReference type="RefSeq" id="WP_076838140.1">
    <property type="nucleotide sequence ID" value="NZ_CP019434.1"/>
</dbReference>
<dbReference type="STRING" id="1765967.BW247_16100"/>
<dbReference type="SUPFAM" id="SSF81573">
    <property type="entry name" value="F1F0 ATP synthase subunit B, membrane domain"/>
    <property type="match status" value="1"/>
</dbReference>
<evidence type="ECO:0000256" key="1">
    <source>
        <dbReference type="ARBA" id="ARBA00005513"/>
    </source>
</evidence>
<evidence type="ECO:0000256" key="5">
    <source>
        <dbReference type="ARBA" id="ARBA00022547"/>
    </source>
</evidence>
<dbReference type="OrthoDB" id="9788020at2"/>
<evidence type="ECO:0000256" key="17">
    <source>
        <dbReference type="RuleBase" id="RU003848"/>
    </source>
</evidence>
<evidence type="ECO:0000256" key="7">
    <source>
        <dbReference type="ARBA" id="ARBA00022781"/>
    </source>
</evidence>
<evidence type="ECO:0000256" key="16">
    <source>
        <dbReference type="HAMAP-Rule" id="MF_01398"/>
    </source>
</evidence>
<dbReference type="GO" id="GO:0046933">
    <property type="term" value="F:proton-transporting ATP synthase activity, rotational mechanism"/>
    <property type="evidence" value="ECO:0007669"/>
    <property type="project" value="UniProtKB-UniRule"/>
</dbReference>
<keyword evidence="4" id="KW-0997">Cell inner membrane</keyword>
<evidence type="ECO:0000256" key="4">
    <source>
        <dbReference type="ARBA" id="ARBA00022519"/>
    </source>
</evidence>
<comment type="subunit">
    <text evidence="14">F-type ATPases have 2 components, F(1) - the catalytic core - and F(0) - the membrane proton channel. F(1) has five subunits: alpha(3), beta(3), gamma(1), delta(1), epsilon(1). F(0) has four main subunits: a(1), b(2) and c(10-14). The alpha and beta chains form an alternating ring which encloses part of the gamma chain. F(1) is attached to F(0) by a central stalk formed by the gamma and epsilon chains, while a peripheral stalk is formed by the delta and b chains.</text>
</comment>
<keyword evidence="10 16" id="KW-0472">Membrane</keyword>
<dbReference type="EMBL" id="CP019434">
    <property type="protein sequence ID" value="APZ44425.1"/>
    <property type="molecule type" value="Genomic_DNA"/>
</dbReference>
<keyword evidence="8 16" id="KW-1133">Transmembrane helix</keyword>
<comment type="subcellular location">
    <subcellularLocation>
        <location evidence="16">Cell membrane</location>
        <topology evidence="16">Single-pass membrane protein</topology>
    </subcellularLocation>
    <subcellularLocation>
        <location evidence="15">Endomembrane system</location>
        <topology evidence="15">Single-pass membrane protein</topology>
    </subcellularLocation>
</comment>
<evidence type="ECO:0000256" key="2">
    <source>
        <dbReference type="ARBA" id="ARBA00022448"/>
    </source>
</evidence>
<evidence type="ECO:0000256" key="10">
    <source>
        <dbReference type="ARBA" id="ARBA00023136"/>
    </source>
</evidence>
<name>A0A1P8UKT7_9GAMM</name>
<keyword evidence="20" id="KW-1185">Reference proteome</keyword>
<dbReference type="KEGG" id="afy:BW247_16100"/>
<dbReference type="GO" id="GO:0045259">
    <property type="term" value="C:proton-transporting ATP synthase complex"/>
    <property type="evidence" value="ECO:0007669"/>
    <property type="project" value="UniProtKB-KW"/>
</dbReference>
<keyword evidence="2 16" id="KW-0813">Transport</keyword>
<dbReference type="PANTHER" id="PTHR33445:SF1">
    <property type="entry name" value="ATP SYNTHASE SUBUNIT B"/>
    <property type="match status" value="1"/>
</dbReference>
<evidence type="ECO:0000256" key="15">
    <source>
        <dbReference type="ARBA" id="ARBA00037847"/>
    </source>
</evidence>
<keyword evidence="7 16" id="KW-0375">Hydrogen ion transport</keyword>
<dbReference type="InterPro" id="IPR050059">
    <property type="entry name" value="ATP_synthase_B_chain"/>
</dbReference>
<evidence type="ECO:0000256" key="3">
    <source>
        <dbReference type="ARBA" id="ARBA00022475"/>
    </source>
</evidence>
<reference evidence="19 20" key="1">
    <citation type="submission" date="2017-01" db="EMBL/GenBank/DDBJ databases">
        <title>Draft sequence of Acidihalobacter ferrooxidans strain DSM 14175 (strain V8).</title>
        <authorList>
            <person name="Khaleque H.N."/>
            <person name="Ramsay J.P."/>
            <person name="Murphy R.J.T."/>
            <person name="Kaksonen A.H."/>
            <person name="Boxall N.J."/>
            <person name="Watkin E.L.J."/>
        </authorList>
    </citation>
    <scope>NUCLEOTIDE SEQUENCE [LARGE SCALE GENOMIC DNA]</scope>
    <source>
        <strain evidence="19 20">V8</strain>
    </source>
</reference>
<dbReference type="CDD" id="cd06503">
    <property type="entry name" value="ATP-synt_Fo_b"/>
    <property type="match status" value="1"/>
</dbReference>
<dbReference type="InterPro" id="IPR005864">
    <property type="entry name" value="ATP_synth_F0_bsu_bac"/>
</dbReference>
<dbReference type="Proteomes" id="UP000243807">
    <property type="component" value="Chromosome"/>
</dbReference>
<dbReference type="GO" id="GO:0046961">
    <property type="term" value="F:proton-transporting ATPase activity, rotational mechanism"/>
    <property type="evidence" value="ECO:0007669"/>
    <property type="project" value="TreeGrafter"/>
</dbReference>
<dbReference type="InterPro" id="IPR002146">
    <property type="entry name" value="ATP_synth_b/b'su_bac/chlpt"/>
</dbReference>
<keyword evidence="18" id="KW-0175">Coiled coil</keyword>
<dbReference type="InterPro" id="IPR028987">
    <property type="entry name" value="ATP_synth_B-like_membr_sf"/>
</dbReference>
<dbReference type="NCBIfam" id="NF004411">
    <property type="entry name" value="PRK05759.1-2"/>
    <property type="match status" value="1"/>
</dbReference>
<comment type="function">
    <text evidence="13">Component of the F(0) channel, it forms part of the peripheral stalk, linking F(1) to F(0). The b'-subunit is a diverged and duplicated form of b found in plants and photosynthetic bacteria.</text>
</comment>
<evidence type="ECO:0000256" key="13">
    <source>
        <dbReference type="ARBA" id="ARBA00025614"/>
    </source>
</evidence>
<evidence type="ECO:0000256" key="18">
    <source>
        <dbReference type="SAM" id="Coils"/>
    </source>
</evidence>
<keyword evidence="11 16" id="KW-0066">ATP synthesis</keyword>
<evidence type="ECO:0000256" key="11">
    <source>
        <dbReference type="ARBA" id="ARBA00023310"/>
    </source>
</evidence>
<evidence type="ECO:0000313" key="19">
    <source>
        <dbReference type="EMBL" id="APZ44425.1"/>
    </source>
</evidence>
<evidence type="ECO:0000313" key="20">
    <source>
        <dbReference type="Proteomes" id="UP000243807"/>
    </source>
</evidence>
<protein>
    <recommendedName>
        <fullName evidence="16">ATP synthase subunit b</fullName>
    </recommendedName>
    <alternativeName>
        <fullName evidence="16">ATP synthase F(0) sector subunit b</fullName>
    </alternativeName>
    <alternativeName>
        <fullName evidence="16">ATPase subunit I</fullName>
    </alternativeName>
    <alternativeName>
        <fullName evidence="16">F-type ATPase subunit b</fullName>
        <shortName evidence="16">F-ATPase subunit b</shortName>
    </alternativeName>
</protein>
<sequence length="156" mass="17302">MNLTLTLVAQIITFVFLVWFVNAKLWGPMTKMLEDRKTRIAEGLAAAERGRHEQELAEKRAEEHLREAKQQAAEIIAQAQKRASEIVEEAKNDAVAEGNRLKAAAEAEIEQEANRAREQLRGQVVQLAIVGAGRVLEREVDASAHDKALADLVAQI</sequence>
<organism evidence="19 20">
    <name type="scientific">Acidihalobacter ferrooxydans</name>
    <dbReference type="NCBI Taxonomy" id="1765967"/>
    <lineage>
        <taxon>Bacteria</taxon>
        <taxon>Pseudomonadati</taxon>
        <taxon>Pseudomonadota</taxon>
        <taxon>Gammaproteobacteria</taxon>
        <taxon>Chromatiales</taxon>
        <taxon>Ectothiorhodospiraceae</taxon>
        <taxon>Acidihalobacter</taxon>
    </lineage>
</organism>
<dbReference type="AlphaFoldDB" id="A0A1P8UKT7"/>
<keyword evidence="6 16" id="KW-0812">Transmembrane</keyword>
<accession>A0A1P8UKT7</accession>